<protein>
    <submittedName>
        <fullName evidence="2">Uncharacterized protein</fullName>
    </submittedName>
</protein>
<dbReference type="AlphaFoldDB" id="A0A0K8TL23"/>
<feature type="compositionally biased region" description="Polar residues" evidence="1">
    <location>
        <begin position="47"/>
        <end position="62"/>
    </location>
</feature>
<feature type="compositionally biased region" description="Polar residues" evidence="1">
    <location>
        <begin position="133"/>
        <end position="150"/>
    </location>
</feature>
<organism evidence="2">
    <name type="scientific">Tabanus bromius</name>
    <name type="common">Band-eyed brown horse fly</name>
    <dbReference type="NCBI Taxonomy" id="304241"/>
    <lineage>
        <taxon>Eukaryota</taxon>
        <taxon>Metazoa</taxon>
        <taxon>Ecdysozoa</taxon>
        <taxon>Arthropoda</taxon>
        <taxon>Hexapoda</taxon>
        <taxon>Insecta</taxon>
        <taxon>Pterygota</taxon>
        <taxon>Neoptera</taxon>
        <taxon>Endopterygota</taxon>
        <taxon>Diptera</taxon>
        <taxon>Brachycera</taxon>
        <taxon>Tabanomorpha</taxon>
        <taxon>Tabanoidea</taxon>
        <taxon>Tabanidae</taxon>
        <taxon>Tabanus</taxon>
    </lineage>
</organism>
<accession>A0A0K8TL23</accession>
<sequence>KKPENSSSNAAPGSADASNGIHEISGRKARRYRMKSSGYFGPEGKYVNNSSQSNIPPETTVPNSSTSFSSNSIYSNPNTTNNLQTKNSTMMNSSDYSSMSSTSSKMSYTNQQPQQNVAESMSNSRVTKEVTPLLQSSTTNQTMKTTSLDSETFAEMPQNVSKKLEGNTNHKSSKNSHRKKFKAKRAVAYNSALENGSDSG</sequence>
<dbReference type="EMBL" id="GDAI01002752">
    <property type="protein sequence ID" value="JAI14851.1"/>
    <property type="molecule type" value="mRNA"/>
</dbReference>
<reference evidence="2" key="1">
    <citation type="journal article" date="2015" name="Insect Biochem. Mol. Biol.">
        <title>An insight into the sialome of the horse fly, Tabanus bromius.</title>
        <authorList>
            <person name="Ribeiro J.M."/>
            <person name="Kazimirova M."/>
            <person name="Takac P."/>
            <person name="Andersen J.F."/>
            <person name="Francischetti I.M."/>
        </authorList>
    </citation>
    <scope>NUCLEOTIDE SEQUENCE</scope>
</reference>
<feature type="non-terminal residue" evidence="2">
    <location>
        <position position="1"/>
    </location>
</feature>
<feature type="compositionally biased region" description="Low complexity" evidence="1">
    <location>
        <begin position="87"/>
        <end position="110"/>
    </location>
</feature>
<feature type="compositionally biased region" description="Low complexity" evidence="1">
    <location>
        <begin position="63"/>
        <end position="78"/>
    </location>
</feature>
<evidence type="ECO:0000256" key="1">
    <source>
        <dbReference type="SAM" id="MobiDB-lite"/>
    </source>
</evidence>
<name>A0A0K8TL23_TABBR</name>
<feature type="compositionally biased region" description="Polar residues" evidence="1">
    <location>
        <begin position="1"/>
        <end position="11"/>
    </location>
</feature>
<proteinExistence type="evidence at transcript level"/>
<feature type="compositionally biased region" description="Polar residues" evidence="1">
    <location>
        <begin position="111"/>
        <end position="125"/>
    </location>
</feature>
<evidence type="ECO:0000313" key="2">
    <source>
        <dbReference type="EMBL" id="JAI14851.1"/>
    </source>
</evidence>
<feature type="region of interest" description="Disordered" evidence="1">
    <location>
        <begin position="1"/>
        <end position="200"/>
    </location>
</feature>
<feature type="compositionally biased region" description="Basic residues" evidence="1">
    <location>
        <begin position="171"/>
        <end position="185"/>
    </location>
</feature>